<keyword evidence="1" id="KW-1133">Transmembrane helix</keyword>
<evidence type="ECO:0000256" key="1">
    <source>
        <dbReference type="SAM" id="Phobius"/>
    </source>
</evidence>
<accession>M5AEZ0</accession>
<sequence length="94" mass="10472">MFTMLRRFVRLPDGWIFLAGYCLIGLGYILFGTLATVVSAPFLALVIAYFLAAFVLTVIKAISLRNMATTRLNFLVFEFITIVGFILLLVTAES</sequence>
<feature type="transmembrane region" description="Helical" evidence="1">
    <location>
        <begin position="37"/>
        <end position="62"/>
    </location>
</feature>
<name>M5AEZ0_LEVBR</name>
<keyword evidence="1" id="KW-0812">Transmembrane</keyword>
<gene>
    <name evidence="2" type="ORF">LVISKB_1282</name>
</gene>
<dbReference type="HOGENOM" id="CLU_2423193_0_0_9"/>
<proteinExistence type="predicted"/>
<organism evidence="2 3">
    <name type="scientific">Levilactobacillus brevis KB290</name>
    <dbReference type="NCBI Taxonomy" id="1001583"/>
    <lineage>
        <taxon>Bacteria</taxon>
        <taxon>Bacillati</taxon>
        <taxon>Bacillota</taxon>
        <taxon>Bacilli</taxon>
        <taxon>Lactobacillales</taxon>
        <taxon>Lactobacillaceae</taxon>
        <taxon>Levilactobacillus</taxon>
    </lineage>
</organism>
<reference evidence="2 3" key="1">
    <citation type="journal article" date="2013" name="PLoS ONE">
        <title>Genomic Analysis by Deep Sequencing of the Probiotic Lactobacillus brevis KB290 Harboring Nine Plasmids Reveals Genomic Stability.</title>
        <authorList>
            <person name="Fukao M."/>
            <person name="Oshima K."/>
            <person name="Morita H."/>
            <person name="Toh H."/>
            <person name="Suda W."/>
            <person name="Kim S.W."/>
            <person name="Suzuki S."/>
            <person name="Yakabe T."/>
            <person name="Hattori M."/>
            <person name="Yajima N."/>
        </authorList>
    </citation>
    <scope>NUCLEOTIDE SEQUENCE [LARGE SCALE GENOMIC DNA]</scope>
    <source>
        <strain evidence="2 3">KB290</strain>
    </source>
</reference>
<feature type="transmembrane region" description="Helical" evidence="1">
    <location>
        <begin position="74"/>
        <end position="92"/>
    </location>
</feature>
<feature type="transmembrane region" description="Helical" evidence="1">
    <location>
        <begin position="12"/>
        <end position="31"/>
    </location>
</feature>
<dbReference type="EMBL" id="AP012167">
    <property type="protein sequence ID" value="BAN06917.1"/>
    <property type="molecule type" value="Genomic_DNA"/>
</dbReference>
<evidence type="ECO:0000313" key="2">
    <source>
        <dbReference type="EMBL" id="BAN06917.1"/>
    </source>
</evidence>
<dbReference type="KEGG" id="lbk:LVISKB_1282"/>
<keyword evidence="1" id="KW-0472">Membrane</keyword>
<dbReference type="AlphaFoldDB" id="M5AEZ0"/>
<evidence type="ECO:0000313" key="3">
    <source>
        <dbReference type="Proteomes" id="UP000012042"/>
    </source>
</evidence>
<dbReference type="Proteomes" id="UP000012042">
    <property type="component" value="Chromosome"/>
</dbReference>
<protein>
    <submittedName>
        <fullName evidence="2">Uncharacterized protein</fullName>
    </submittedName>
</protein>
<dbReference type="PATRIC" id="fig|1001583.3.peg.1267"/>